<dbReference type="InterPro" id="IPR002293">
    <property type="entry name" value="AA/rel_permease1"/>
</dbReference>
<dbReference type="AlphaFoldDB" id="A0A6J3LZJ1"/>
<feature type="transmembrane region" description="Helical" evidence="6">
    <location>
        <begin position="444"/>
        <end position="463"/>
    </location>
</feature>
<dbReference type="PANTHER" id="PTHR45649">
    <property type="entry name" value="AMINO-ACID PERMEASE BAT1"/>
    <property type="match status" value="1"/>
</dbReference>
<keyword evidence="4 6" id="KW-1133">Transmembrane helix</keyword>
<accession>A0A6J3LZJ1</accession>
<feature type="transmembrane region" description="Helical" evidence="6">
    <location>
        <begin position="163"/>
        <end position="183"/>
    </location>
</feature>
<feature type="transmembrane region" description="Helical" evidence="6">
    <location>
        <begin position="37"/>
        <end position="54"/>
    </location>
</feature>
<feature type="transmembrane region" description="Helical" evidence="6">
    <location>
        <begin position="322"/>
        <end position="351"/>
    </location>
</feature>
<dbReference type="OrthoDB" id="3257095at2759"/>
<protein>
    <submittedName>
        <fullName evidence="8">Amino acid permease</fullName>
    </submittedName>
</protein>
<dbReference type="RefSeq" id="XP_033457088.1">
    <property type="nucleotide sequence ID" value="XM_033608626.1"/>
</dbReference>
<dbReference type="PIRSF" id="PIRSF006060">
    <property type="entry name" value="AA_transporter"/>
    <property type="match status" value="1"/>
</dbReference>
<dbReference type="Pfam" id="PF13520">
    <property type="entry name" value="AA_permease_2"/>
    <property type="match status" value="1"/>
</dbReference>
<dbReference type="GeneID" id="54366426"/>
<dbReference type="Gene3D" id="1.20.1740.10">
    <property type="entry name" value="Amino acid/polyamine transporter I"/>
    <property type="match status" value="1"/>
</dbReference>
<keyword evidence="2" id="KW-0813">Transport</keyword>
<evidence type="ECO:0000256" key="5">
    <source>
        <dbReference type="ARBA" id="ARBA00023136"/>
    </source>
</evidence>
<feature type="transmembrane region" description="Helical" evidence="6">
    <location>
        <begin position="74"/>
        <end position="95"/>
    </location>
</feature>
<evidence type="ECO:0000313" key="7">
    <source>
        <dbReference type="Proteomes" id="UP000504637"/>
    </source>
</evidence>
<keyword evidence="3 6" id="KW-0812">Transmembrane</keyword>
<dbReference type="GO" id="GO:0022857">
    <property type="term" value="F:transmembrane transporter activity"/>
    <property type="evidence" value="ECO:0007669"/>
    <property type="project" value="InterPro"/>
</dbReference>
<evidence type="ECO:0000256" key="4">
    <source>
        <dbReference type="ARBA" id="ARBA00022989"/>
    </source>
</evidence>
<evidence type="ECO:0000256" key="1">
    <source>
        <dbReference type="ARBA" id="ARBA00004141"/>
    </source>
</evidence>
<reference evidence="8" key="3">
    <citation type="submission" date="2025-08" db="UniProtKB">
        <authorList>
            <consortium name="RefSeq"/>
        </authorList>
    </citation>
    <scope>IDENTIFICATION</scope>
    <source>
        <strain evidence="8">CBS 342.82</strain>
    </source>
</reference>
<feature type="transmembrane region" description="Helical" evidence="6">
    <location>
        <begin position="475"/>
        <end position="496"/>
    </location>
</feature>
<keyword evidence="5 6" id="KW-0472">Membrane</keyword>
<dbReference type="Proteomes" id="UP000504637">
    <property type="component" value="Unplaced"/>
</dbReference>
<evidence type="ECO:0000256" key="2">
    <source>
        <dbReference type="ARBA" id="ARBA00022448"/>
    </source>
</evidence>
<evidence type="ECO:0000256" key="6">
    <source>
        <dbReference type="SAM" id="Phobius"/>
    </source>
</evidence>
<evidence type="ECO:0000256" key="3">
    <source>
        <dbReference type="ARBA" id="ARBA00022692"/>
    </source>
</evidence>
<keyword evidence="7" id="KW-1185">Reference proteome</keyword>
<organism evidence="8">
    <name type="scientific">Dissoconium aciculare CBS 342.82</name>
    <dbReference type="NCBI Taxonomy" id="1314786"/>
    <lineage>
        <taxon>Eukaryota</taxon>
        <taxon>Fungi</taxon>
        <taxon>Dikarya</taxon>
        <taxon>Ascomycota</taxon>
        <taxon>Pezizomycotina</taxon>
        <taxon>Dothideomycetes</taxon>
        <taxon>Dothideomycetidae</taxon>
        <taxon>Mycosphaerellales</taxon>
        <taxon>Dissoconiaceae</taxon>
        <taxon>Dissoconium</taxon>
    </lineage>
</organism>
<comment type="subcellular location">
    <subcellularLocation>
        <location evidence="1">Membrane</location>
        <topology evidence="1">Multi-pass membrane protein</topology>
    </subcellularLocation>
</comment>
<name>A0A6J3LZJ1_9PEZI</name>
<evidence type="ECO:0000313" key="8">
    <source>
        <dbReference type="RefSeq" id="XP_033457088.1"/>
    </source>
</evidence>
<feature type="transmembrane region" description="Helical" evidence="6">
    <location>
        <begin position="195"/>
        <end position="215"/>
    </location>
</feature>
<sequence>MEIIEMSTKSDGDLAWPTPQDVQIISQANKRPQLRRIFGFLPTLALSSTLLASWEAVGSSFAAGLTNGGPTALVWGMLLSVSGTLALAASLSEMASICPVAGAQYHWTYMFAPRKAAAFITWMQGWITVFAWQATATSITYLTATQIQGLIILNYEDYQPQRWHGTVLMWAVLLVFICINIWGMRLLPAIELIGGILHITLFIIIVVALVTLAPRSSPEFVFTGSLNEGGWQSDGVSWCIGLLTVVYCFVGFDGAIHLSEEIRDASKTVPKVIILTIAINSTLAFGFVIVLLFCIGDIATVLGTNTGYPIIALLWGATQSKAAASAMMAGIIIIAFSSGFALLASVSRLTFAFARDGGMPYSKFFATVDPRYCIPVRSVLLVSSVIALLSLINIASSAALNAILSLTTLALYVSYLIPISLLVLKRLRKETIDFGPWHLGDFGLAVNIYALVFGIFIIIFLPFPASVAQPLTTESMNYAGPVFLCVLILALGDWMIRGRKHYAGPAMDYRGTGSSLWSASKPEIVTVVVRPKLFNV</sequence>
<feature type="transmembrane region" description="Helical" evidence="6">
    <location>
        <begin position="398"/>
        <end position="424"/>
    </location>
</feature>
<feature type="transmembrane region" description="Helical" evidence="6">
    <location>
        <begin position="235"/>
        <end position="252"/>
    </location>
</feature>
<reference evidence="8" key="2">
    <citation type="submission" date="2020-04" db="EMBL/GenBank/DDBJ databases">
        <authorList>
            <consortium name="NCBI Genome Project"/>
        </authorList>
    </citation>
    <scope>NUCLEOTIDE SEQUENCE</scope>
    <source>
        <strain evidence="8">CBS 342.82</strain>
    </source>
</reference>
<feature type="transmembrane region" description="Helical" evidence="6">
    <location>
        <begin position="272"/>
        <end position="302"/>
    </location>
</feature>
<dbReference type="GO" id="GO:0016020">
    <property type="term" value="C:membrane"/>
    <property type="evidence" value="ECO:0007669"/>
    <property type="project" value="UniProtKB-SubCell"/>
</dbReference>
<reference evidence="8" key="1">
    <citation type="submission" date="2020-01" db="EMBL/GenBank/DDBJ databases">
        <authorList>
            <consortium name="DOE Joint Genome Institute"/>
            <person name="Haridas S."/>
            <person name="Albert R."/>
            <person name="Binder M."/>
            <person name="Bloem J."/>
            <person name="Labutti K."/>
            <person name="Salamov A."/>
            <person name="Andreopoulos B."/>
            <person name="Baker S.E."/>
            <person name="Barry K."/>
            <person name="Bills G."/>
            <person name="Bluhm B.H."/>
            <person name="Cannon C."/>
            <person name="Castanera R."/>
            <person name="Culley D.E."/>
            <person name="Daum C."/>
            <person name="Ezra D."/>
            <person name="Gonzalez J.B."/>
            <person name="Henrissat B."/>
            <person name="Kuo A."/>
            <person name="Liang C."/>
            <person name="Lipzen A."/>
            <person name="Lutzoni F."/>
            <person name="Magnuson J."/>
            <person name="Mondo S."/>
            <person name="Nolan M."/>
            <person name="Ohm R."/>
            <person name="Pangilinan J."/>
            <person name="Park H.-J."/>
            <person name="Ramirez L."/>
            <person name="Alfaro M."/>
            <person name="Sun H."/>
            <person name="Tritt A."/>
            <person name="Yoshinaga Y."/>
            <person name="Zwiers L.-H."/>
            <person name="Turgeon B.G."/>
            <person name="Goodwin S.B."/>
            <person name="Spatafora J.W."/>
            <person name="Crous P.W."/>
            <person name="Grigoriev I.V."/>
        </authorList>
    </citation>
    <scope>NUCLEOTIDE SEQUENCE</scope>
    <source>
        <strain evidence="8">CBS 342.82</strain>
    </source>
</reference>
<proteinExistence type="predicted"/>
<gene>
    <name evidence="8" type="ORF">K489DRAFT_45385</name>
</gene>
<feature type="transmembrane region" description="Helical" evidence="6">
    <location>
        <begin position="372"/>
        <end position="392"/>
    </location>
</feature>
<dbReference type="PANTHER" id="PTHR45649:SF5">
    <property type="entry name" value="GABA TRANSPORTER (EUROFUNG)-RELATED"/>
    <property type="match status" value="1"/>
</dbReference>